<name>K1QVR7_MAGGI</name>
<dbReference type="AlphaFoldDB" id="K1QVR7"/>
<evidence type="ECO:0000256" key="1">
    <source>
        <dbReference type="SAM" id="MobiDB-lite"/>
    </source>
</evidence>
<feature type="region of interest" description="Disordered" evidence="1">
    <location>
        <begin position="32"/>
        <end position="68"/>
    </location>
</feature>
<proteinExistence type="predicted"/>
<organism evidence="2">
    <name type="scientific">Magallana gigas</name>
    <name type="common">Pacific oyster</name>
    <name type="synonym">Crassostrea gigas</name>
    <dbReference type="NCBI Taxonomy" id="29159"/>
    <lineage>
        <taxon>Eukaryota</taxon>
        <taxon>Metazoa</taxon>
        <taxon>Spiralia</taxon>
        <taxon>Lophotrochozoa</taxon>
        <taxon>Mollusca</taxon>
        <taxon>Bivalvia</taxon>
        <taxon>Autobranchia</taxon>
        <taxon>Pteriomorphia</taxon>
        <taxon>Ostreida</taxon>
        <taxon>Ostreoidea</taxon>
        <taxon>Ostreidae</taxon>
        <taxon>Magallana</taxon>
    </lineage>
</organism>
<sequence>MPTKRPSELQVGEGYFMSLMPAKRRTSKFSELLRRNSRHSHFSTNTGANKMTDEAGPSKKMKSSSTFVLSKPNSAVADILGPESLSEANENVRKIIDTPNKSAEMPKTPGSEKREKYAVYSPRDRTAIGKFCAENGPVAAVRKFSKDFPSLSESGVRGMRKRYQESLVSRKRKLRYNTSVNV</sequence>
<gene>
    <name evidence="2" type="ORF">CGI_10004496</name>
</gene>
<accession>K1QVR7</accession>
<reference evidence="2" key="1">
    <citation type="journal article" date="2012" name="Nature">
        <title>The oyster genome reveals stress adaptation and complexity of shell formation.</title>
        <authorList>
            <person name="Zhang G."/>
            <person name="Fang X."/>
            <person name="Guo X."/>
            <person name="Li L."/>
            <person name="Luo R."/>
            <person name="Xu F."/>
            <person name="Yang P."/>
            <person name="Zhang L."/>
            <person name="Wang X."/>
            <person name="Qi H."/>
            <person name="Xiong Z."/>
            <person name="Que H."/>
            <person name="Xie Y."/>
            <person name="Holland P.W."/>
            <person name="Paps J."/>
            <person name="Zhu Y."/>
            <person name="Wu F."/>
            <person name="Chen Y."/>
            <person name="Wang J."/>
            <person name="Peng C."/>
            <person name="Meng J."/>
            <person name="Yang L."/>
            <person name="Liu J."/>
            <person name="Wen B."/>
            <person name="Zhang N."/>
            <person name="Huang Z."/>
            <person name="Zhu Q."/>
            <person name="Feng Y."/>
            <person name="Mount A."/>
            <person name="Hedgecock D."/>
            <person name="Xu Z."/>
            <person name="Liu Y."/>
            <person name="Domazet-Loso T."/>
            <person name="Du Y."/>
            <person name="Sun X."/>
            <person name="Zhang S."/>
            <person name="Liu B."/>
            <person name="Cheng P."/>
            <person name="Jiang X."/>
            <person name="Li J."/>
            <person name="Fan D."/>
            <person name="Wang W."/>
            <person name="Fu W."/>
            <person name="Wang T."/>
            <person name="Wang B."/>
            <person name="Zhang J."/>
            <person name="Peng Z."/>
            <person name="Li Y."/>
            <person name="Li N."/>
            <person name="Wang J."/>
            <person name="Chen M."/>
            <person name="He Y."/>
            <person name="Tan F."/>
            <person name="Song X."/>
            <person name="Zheng Q."/>
            <person name="Huang R."/>
            <person name="Yang H."/>
            <person name="Du X."/>
            <person name="Chen L."/>
            <person name="Yang M."/>
            <person name="Gaffney P.M."/>
            <person name="Wang S."/>
            <person name="Luo L."/>
            <person name="She Z."/>
            <person name="Ming Y."/>
            <person name="Huang W."/>
            <person name="Zhang S."/>
            <person name="Huang B."/>
            <person name="Zhang Y."/>
            <person name="Qu T."/>
            <person name="Ni P."/>
            <person name="Miao G."/>
            <person name="Wang J."/>
            <person name="Wang Q."/>
            <person name="Steinberg C.E."/>
            <person name="Wang H."/>
            <person name="Li N."/>
            <person name="Qian L."/>
            <person name="Zhang G."/>
            <person name="Li Y."/>
            <person name="Yang H."/>
            <person name="Liu X."/>
            <person name="Wang J."/>
            <person name="Yin Y."/>
            <person name="Wang J."/>
        </authorList>
    </citation>
    <scope>NUCLEOTIDE SEQUENCE [LARGE SCALE GENOMIC DNA]</scope>
    <source>
        <strain evidence="2">05x7-T-G4-1.051#20</strain>
    </source>
</reference>
<protein>
    <submittedName>
        <fullName evidence="2">Uncharacterized protein</fullName>
    </submittedName>
</protein>
<dbReference type="HOGENOM" id="CLU_1483379_0_0_1"/>
<evidence type="ECO:0000313" key="2">
    <source>
        <dbReference type="EMBL" id="EKC37728.1"/>
    </source>
</evidence>
<dbReference type="InParanoid" id="K1QVR7"/>
<dbReference type="EMBL" id="JH818288">
    <property type="protein sequence ID" value="EKC37728.1"/>
    <property type="molecule type" value="Genomic_DNA"/>
</dbReference>